<dbReference type="Proteomes" id="UP001629953">
    <property type="component" value="Unassembled WGS sequence"/>
</dbReference>
<protein>
    <submittedName>
        <fullName evidence="3">N-acetyltransferase</fullName>
        <ecNumber evidence="3">2.3.1.-</ecNumber>
    </submittedName>
</protein>
<dbReference type="InterPro" id="IPR016181">
    <property type="entry name" value="Acyl_CoA_acyltransferase"/>
</dbReference>
<accession>A0ABW9G4Q7</accession>
<gene>
    <name evidence="3" type="ORF">ABUE30_05585</name>
</gene>
<reference evidence="3 4" key="1">
    <citation type="journal article" date="2013" name="Int. J. Syst. Evol. Microbiol.">
        <title>Celerinatantimonas yamalensis sp. nov., a cold-adapted diazotrophic bacterium from a cold permafrost brine.</title>
        <authorList>
            <person name="Shcherbakova V."/>
            <person name="Chuvilskaya N."/>
            <person name="Rivkina E."/>
            <person name="Demidov N."/>
            <person name="Uchaeva V."/>
            <person name="Suetin S."/>
            <person name="Suzina N."/>
            <person name="Gilichinsky D."/>
        </authorList>
    </citation>
    <scope>NUCLEOTIDE SEQUENCE [LARGE SCALE GENOMIC DNA]</scope>
    <source>
        <strain evidence="3 4">C7</strain>
    </source>
</reference>
<keyword evidence="1 3" id="KW-0808">Transferase</keyword>
<organism evidence="3 4">
    <name type="scientific">Celerinatantimonas yamalensis</name>
    <dbReference type="NCBI Taxonomy" id="559956"/>
    <lineage>
        <taxon>Bacteria</taxon>
        <taxon>Pseudomonadati</taxon>
        <taxon>Pseudomonadota</taxon>
        <taxon>Gammaproteobacteria</taxon>
        <taxon>Celerinatantimonadaceae</taxon>
        <taxon>Celerinatantimonas</taxon>
    </lineage>
</organism>
<dbReference type="Gene3D" id="3.40.630.30">
    <property type="match status" value="1"/>
</dbReference>
<dbReference type="CDD" id="cd04301">
    <property type="entry name" value="NAT_SF"/>
    <property type="match status" value="1"/>
</dbReference>
<dbReference type="EC" id="2.3.1.-" evidence="3"/>
<dbReference type="EMBL" id="JBEQCT010000002">
    <property type="protein sequence ID" value="MFM2484543.1"/>
    <property type="molecule type" value="Genomic_DNA"/>
</dbReference>
<dbReference type="InterPro" id="IPR050769">
    <property type="entry name" value="NAT_camello-type"/>
</dbReference>
<dbReference type="GO" id="GO:0016746">
    <property type="term" value="F:acyltransferase activity"/>
    <property type="evidence" value="ECO:0007669"/>
    <property type="project" value="UniProtKB-KW"/>
</dbReference>
<comment type="caution">
    <text evidence="3">The sequence shown here is derived from an EMBL/GenBank/DDBJ whole genome shotgun (WGS) entry which is preliminary data.</text>
</comment>
<evidence type="ECO:0000259" key="2">
    <source>
        <dbReference type="PROSITE" id="PS51186"/>
    </source>
</evidence>
<evidence type="ECO:0000256" key="1">
    <source>
        <dbReference type="ARBA" id="ARBA00022679"/>
    </source>
</evidence>
<dbReference type="PANTHER" id="PTHR13947:SF37">
    <property type="entry name" value="LD18367P"/>
    <property type="match status" value="1"/>
</dbReference>
<proteinExistence type="predicted"/>
<dbReference type="PANTHER" id="PTHR13947">
    <property type="entry name" value="GNAT FAMILY N-ACETYLTRANSFERASE"/>
    <property type="match status" value="1"/>
</dbReference>
<name>A0ABW9G4Q7_9GAMM</name>
<sequence length="162" mass="18512">MFDSLRPATLDDLAQILLIEQRCFSIGRIGRRQMRYLLCHAKAQIWVALQFGNVVGYTIYLTPKAPRRARIYALAVAPEYQRQGIARALLQKVQQLAEKMGYKALALEVRCSARSAQLLYHQLGFSWTHLLYDYYADGEDGWKMLCPLPCPEWVTDLTVSAA</sequence>
<evidence type="ECO:0000313" key="4">
    <source>
        <dbReference type="Proteomes" id="UP001629953"/>
    </source>
</evidence>
<dbReference type="PROSITE" id="PS51186">
    <property type="entry name" value="GNAT"/>
    <property type="match status" value="1"/>
</dbReference>
<dbReference type="Pfam" id="PF00583">
    <property type="entry name" value="Acetyltransf_1"/>
    <property type="match status" value="1"/>
</dbReference>
<evidence type="ECO:0000313" key="3">
    <source>
        <dbReference type="EMBL" id="MFM2484543.1"/>
    </source>
</evidence>
<keyword evidence="4" id="KW-1185">Reference proteome</keyword>
<dbReference type="RefSeq" id="WP_408622728.1">
    <property type="nucleotide sequence ID" value="NZ_JBEQCT010000002.1"/>
</dbReference>
<feature type="domain" description="N-acetyltransferase" evidence="2">
    <location>
        <begin position="3"/>
        <end position="149"/>
    </location>
</feature>
<dbReference type="InterPro" id="IPR000182">
    <property type="entry name" value="GNAT_dom"/>
</dbReference>
<dbReference type="SUPFAM" id="SSF55729">
    <property type="entry name" value="Acyl-CoA N-acyltransferases (Nat)"/>
    <property type="match status" value="1"/>
</dbReference>
<keyword evidence="3" id="KW-0012">Acyltransferase</keyword>